<protein>
    <recommendedName>
        <fullName evidence="3">Mor transcription activator domain-containing protein</fullName>
    </recommendedName>
</protein>
<dbReference type="RefSeq" id="WP_114006206.1">
    <property type="nucleotide sequence ID" value="NZ_QGDC01000009.1"/>
</dbReference>
<name>A0A367GML7_9SPHI</name>
<reference evidence="1 2" key="1">
    <citation type="submission" date="2018-05" db="EMBL/GenBank/DDBJ databases">
        <title>Mucilaginibacter hurinus sp. nov., isolated from briquette warehouse soil.</title>
        <authorList>
            <person name="Choi L."/>
        </authorList>
    </citation>
    <scope>NUCLEOTIDE SEQUENCE [LARGE SCALE GENOMIC DNA]</scope>
    <source>
        <strain evidence="1 2">ZR32</strain>
    </source>
</reference>
<comment type="caution">
    <text evidence="1">The sequence shown here is derived from an EMBL/GenBank/DDBJ whole genome shotgun (WGS) entry which is preliminary data.</text>
</comment>
<evidence type="ECO:0008006" key="3">
    <source>
        <dbReference type="Google" id="ProtNLM"/>
    </source>
</evidence>
<gene>
    <name evidence="1" type="ORF">DJ568_15500</name>
</gene>
<dbReference type="OrthoDB" id="798164at2"/>
<evidence type="ECO:0000313" key="1">
    <source>
        <dbReference type="EMBL" id="RCH53943.1"/>
    </source>
</evidence>
<dbReference type="AlphaFoldDB" id="A0A367GML7"/>
<dbReference type="EMBL" id="QGDC01000009">
    <property type="protein sequence ID" value="RCH53943.1"/>
    <property type="molecule type" value="Genomic_DNA"/>
</dbReference>
<proteinExistence type="predicted"/>
<dbReference type="Proteomes" id="UP000253209">
    <property type="component" value="Unassembled WGS sequence"/>
</dbReference>
<sequence>MKVIDTLLEMEKLGFLKELCKGGVISPTFVLYKDLYLFVDSRIKCGQSRTQAVTDAEEQFGIKKTTVYKAMKLMRKTSVR</sequence>
<accession>A0A367GML7</accession>
<evidence type="ECO:0000313" key="2">
    <source>
        <dbReference type="Proteomes" id="UP000253209"/>
    </source>
</evidence>
<organism evidence="1 2">
    <name type="scientific">Mucilaginibacter hurinus</name>
    <dbReference type="NCBI Taxonomy" id="2201324"/>
    <lineage>
        <taxon>Bacteria</taxon>
        <taxon>Pseudomonadati</taxon>
        <taxon>Bacteroidota</taxon>
        <taxon>Sphingobacteriia</taxon>
        <taxon>Sphingobacteriales</taxon>
        <taxon>Sphingobacteriaceae</taxon>
        <taxon>Mucilaginibacter</taxon>
    </lineage>
</organism>
<keyword evidence="2" id="KW-1185">Reference proteome</keyword>